<accession>A0AAW1K460</accession>
<protein>
    <submittedName>
        <fullName evidence="5">Tc5 transposase DNA-binding domain</fullName>
    </submittedName>
</protein>
<dbReference type="GO" id="GO:0005634">
    <property type="term" value="C:nucleus"/>
    <property type="evidence" value="ECO:0007669"/>
    <property type="project" value="UniProtKB-SubCell"/>
</dbReference>
<evidence type="ECO:0000256" key="2">
    <source>
        <dbReference type="ARBA" id="ARBA00023125"/>
    </source>
</evidence>
<keyword evidence="6" id="KW-1185">Reference proteome</keyword>
<dbReference type="Pfam" id="PF03221">
    <property type="entry name" value="HTH_Tnp_Tc5"/>
    <property type="match status" value="1"/>
</dbReference>
<keyword evidence="3" id="KW-0539">Nucleus</keyword>
<feature type="domain" description="HTH CENPB-type" evidence="4">
    <location>
        <begin position="61"/>
        <end position="132"/>
    </location>
</feature>
<dbReference type="Gene3D" id="1.10.10.60">
    <property type="entry name" value="Homeodomain-like"/>
    <property type="match status" value="2"/>
</dbReference>
<dbReference type="AlphaFoldDB" id="A0AAW1K460"/>
<dbReference type="Proteomes" id="UP001458880">
    <property type="component" value="Unassembled WGS sequence"/>
</dbReference>
<dbReference type="PANTHER" id="PTHR19303:SF73">
    <property type="entry name" value="PROTEIN PDC2"/>
    <property type="match status" value="1"/>
</dbReference>
<evidence type="ECO:0000256" key="1">
    <source>
        <dbReference type="ARBA" id="ARBA00004123"/>
    </source>
</evidence>
<evidence type="ECO:0000313" key="5">
    <source>
        <dbReference type="EMBL" id="KAK9712064.1"/>
    </source>
</evidence>
<dbReference type="EMBL" id="JASPKY010000269">
    <property type="protein sequence ID" value="KAK9712064.1"/>
    <property type="molecule type" value="Genomic_DNA"/>
</dbReference>
<sequence length="171" mass="19714">MCAQKSIDISAKLKILEEVETGTFSKTKITERYKIAKSTLSTIIKYKEKIDAAVAAGSFGSMRHIRKASHKDIENELLAWFKRARNSNVSISGPLMKEKAKEVSVSIGIDNFQSSDGWLWRFQKRYKISSHVVSGETNKVNENDITEWLKYFYGIRRSYDEKDIFKIYIQS</sequence>
<organism evidence="5 6">
    <name type="scientific">Popillia japonica</name>
    <name type="common">Japanese beetle</name>
    <dbReference type="NCBI Taxonomy" id="7064"/>
    <lineage>
        <taxon>Eukaryota</taxon>
        <taxon>Metazoa</taxon>
        <taxon>Ecdysozoa</taxon>
        <taxon>Arthropoda</taxon>
        <taxon>Hexapoda</taxon>
        <taxon>Insecta</taxon>
        <taxon>Pterygota</taxon>
        <taxon>Neoptera</taxon>
        <taxon>Endopterygota</taxon>
        <taxon>Coleoptera</taxon>
        <taxon>Polyphaga</taxon>
        <taxon>Scarabaeiformia</taxon>
        <taxon>Scarabaeidae</taxon>
        <taxon>Rutelinae</taxon>
        <taxon>Popillia</taxon>
    </lineage>
</organism>
<name>A0AAW1K460_POPJA</name>
<gene>
    <name evidence="5" type="ORF">QE152_g25132</name>
</gene>
<dbReference type="SMART" id="SM00674">
    <property type="entry name" value="CENPB"/>
    <property type="match status" value="1"/>
</dbReference>
<dbReference type="SUPFAM" id="SSF46689">
    <property type="entry name" value="Homeodomain-like"/>
    <property type="match status" value="2"/>
</dbReference>
<comment type="subcellular location">
    <subcellularLocation>
        <location evidence="1">Nucleus</location>
    </subcellularLocation>
</comment>
<proteinExistence type="predicted"/>
<dbReference type="PROSITE" id="PS51253">
    <property type="entry name" value="HTH_CENPB"/>
    <property type="match status" value="1"/>
</dbReference>
<evidence type="ECO:0000256" key="3">
    <source>
        <dbReference type="ARBA" id="ARBA00023242"/>
    </source>
</evidence>
<comment type="caution">
    <text evidence="5">The sequence shown here is derived from an EMBL/GenBank/DDBJ whole genome shotgun (WGS) entry which is preliminary data.</text>
</comment>
<evidence type="ECO:0000313" key="6">
    <source>
        <dbReference type="Proteomes" id="UP001458880"/>
    </source>
</evidence>
<reference evidence="5 6" key="1">
    <citation type="journal article" date="2024" name="BMC Genomics">
        <title>De novo assembly and annotation of Popillia japonica's genome with initial clues to its potential as an invasive pest.</title>
        <authorList>
            <person name="Cucini C."/>
            <person name="Boschi S."/>
            <person name="Funari R."/>
            <person name="Cardaioli E."/>
            <person name="Iannotti N."/>
            <person name="Marturano G."/>
            <person name="Paoli F."/>
            <person name="Bruttini M."/>
            <person name="Carapelli A."/>
            <person name="Frati F."/>
            <person name="Nardi F."/>
        </authorList>
    </citation>
    <scope>NUCLEOTIDE SEQUENCE [LARGE SCALE GENOMIC DNA]</scope>
    <source>
        <strain evidence="5">DMR45628</strain>
    </source>
</reference>
<keyword evidence="2 5" id="KW-0238">DNA-binding</keyword>
<dbReference type="Pfam" id="PF04218">
    <property type="entry name" value="CENP-B_N"/>
    <property type="match status" value="1"/>
</dbReference>
<dbReference type="InterPro" id="IPR007889">
    <property type="entry name" value="HTH_Psq"/>
</dbReference>
<dbReference type="GO" id="GO:0003677">
    <property type="term" value="F:DNA binding"/>
    <property type="evidence" value="ECO:0007669"/>
    <property type="project" value="UniProtKB-KW"/>
</dbReference>
<dbReference type="InterPro" id="IPR006600">
    <property type="entry name" value="HTH_CenpB_DNA-bd_dom"/>
</dbReference>
<evidence type="ECO:0000259" key="4">
    <source>
        <dbReference type="PROSITE" id="PS51253"/>
    </source>
</evidence>
<dbReference type="InterPro" id="IPR050863">
    <property type="entry name" value="CenT-Element_Derived"/>
</dbReference>
<dbReference type="InterPro" id="IPR009057">
    <property type="entry name" value="Homeodomain-like_sf"/>
</dbReference>
<dbReference type="PANTHER" id="PTHR19303">
    <property type="entry name" value="TRANSPOSON"/>
    <property type="match status" value="1"/>
</dbReference>